<dbReference type="InterPro" id="IPR012583">
    <property type="entry name" value="RIX1_N"/>
</dbReference>
<keyword evidence="6" id="KW-0675">Receptor</keyword>
<dbReference type="Pfam" id="PF08167">
    <property type="entry name" value="RIX1"/>
    <property type="match status" value="1"/>
</dbReference>
<organism evidence="6 7">
    <name type="scientific">Daphnia magna</name>
    <dbReference type="NCBI Taxonomy" id="35525"/>
    <lineage>
        <taxon>Eukaryota</taxon>
        <taxon>Metazoa</taxon>
        <taxon>Ecdysozoa</taxon>
        <taxon>Arthropoda</taxon>
        <taxon>Crustacea</taxon>
        <taxon>Branchiopoda</taxon>
        <taxon>Diplostraca</taxon>
        <taxon>Cladocera</taxon>
        <taxon>Anomopoda</taxon>
        <taxon>Daphniidae</taxon>
        <taxon>Daphnia</taxon>
    </lineage>
</organism>
<keyword evidence="3" id="KW-0539">Nucleus</keyword>
<feature type="compositionally biased region" description="Polar residues" evidence="4">
    <location>
        <begin position="708"/>
        <end position="719"/>
    </location>
</feature>
<dbReference type="InterPro" id="IPR011989">
    <property type="entry name" value="ARM-like"/>
</dbReference>
<dbReference type="PANTHER" id="PTHR34105">
    <property type="entry name" value="PROLINE-, GLUTAMIC ACID- AND LEUCINE-RICH PROTEIN 1"/>
    <property type="match status" value="1"/>
</dbReference>
<evidence type="ECO:0000256" key="3">
    <source>
        <dbReference type="ARBA" id="ARBA00023242"/>
    </source>
</evidence>
<keyword evidence="7" id="KW-1185">Reference proteome</keyword>
<sequence>MDGLLNLLPLYTESVEGEHNLWQFLETCKSHQSFGELVANETDLNHAVGVINGKLNNPNTRAEGALLLEVVITQCGTDMFTSNCVLWTQQVMRLLHGPTKRTVGQNVFKVLGKLLAFSSQFPELSRQLSTTVISQLVTLLCEPEFSQKASIAVHVLECLKSCMKYYGNPCGPVKGAIERHLLSLIDWDEMATDSSLRAVWAACMAYLPSVGSSGSQGAQHRSNWIEFCLQLIDSIHFTINGMFRNIEELKIQEVSSNPLKLPELQHKNPMVLLHDQQRRFVNLCSALVVLLNEPFPTTKNVPIDRFLAMISRLLALNSKSLSKTSRANFEQLTLASIIPDLQSSMLDVLKSLVAVCRTQLLTRATTVMNFFVQVLQWTFTPVDRRRVGIERPYGKLRSQVYRNLCLWVVASRSACGWGKCVDVLFSQLLSDILVHRDTVQLLTVNTPSNAKMTRKGKKKMDTTGVILQKDDLTANADVCQMALQCLSTILLCCGPRIKPAIHKEMQEIVLSILVDIMNGAELNLLVPYNDPRCRAAMYRVLEKLVLCPSPQWPAPLNYASAIFSSGMNDPNIEVSSVCIEALASIQSILRPRGPTINFALEEKQLRSIQQEVPLLNGSVKLVEPSSAASAMVASQPILAVKSVGQATIPTDAALINHMATPASKIHENSLDLMIEIRQPESSPLPSNRLSISNGSHDDDFSTPPMGVTTISSESPVKSTRMMTRKEALKVIAAVALPVQSVKEKSPIPSEIKQVKNETSPARKRPYEDSKPSTFSPPEKMQTEELENGEDELDDNVDAMLASFHDIPA</sequence>
<feature type="domain" description="Pre-rRNA-processing protein RIX1 N-terminal" evidence="5">
    <location>
        <begin position="56"/>
        <end position="187"/>
    </location>
</feature>
<accession>A0A0P5ZPZ6</accession>
<evidence type="ECO:0000256" key="4">
    <source>
        <dbReference type="SAM" id="MobiDB-lite"/>
    </source>
</evidence>
<comment type="subcellular location">
    <subcellularLocation>
        <location evidence="1">Nucleus</location>
    </subcellularLocation>
</comment>
<dbReference type="STRING" id="35525.A0A0P5ZPZ6"/>
<dbReference type="GO" id="GO:0006364">
    <property type="term" value="P:rRNA processing"/>
    <property type="evidence" value="ECO:0007669"/>
    <property type="project" value="TreeGrafter"/>
</dbReference>
<reference evidence="6 7" key="1">
    <citation type="submission" date="2016-03" db="EMBL/GenBank/DDBJ databases">
        <title>EvidentialGene: Evidence-directed Construction of Genes on Genomes.</title>
        <authorList>
            <person name="Gilbert D.G."/>
            <person name="Choi J.-H."/>
            <person name="Mockaitis K."/>
            <person name="Colbourne J."/>
            <person name="Pfrender M."/>
        </authorList>
    </citation>
    <scope>NUCLEOTIDE SEQUENCE [LARGE SCALE GENOMIC DNA]</scope>
    <source>
        <strain evidence="6 7">Xinb3</strain>
        <tissue evidence="6">Complete organism</tissue>
    </source>
</reference>
<comment type="similarity">
    <text evidence="2">Belongs to the RIX1/PELP1 family.</text>
</comment>
<dbReference type="SUPFAM" id="SSF48371">
    <property type="entry name" value="ARM repeat"/>
    <property type="match status" value="1"/>
</dbReference>
<dbReference type="Proteomes" id="UP000076858">
    <property type="component" value="Unassembled WGS sequence"/>
</dbReference>
<feature type="compositionally biased region" description="Acidic residues" evidence="4">
    <location>
        <begin position="783"/>
        <end position="794"/>
    </location>
</feature>
<evidence type="ECO:0000256" key="1">
    <source>
        <dbReference type="ARBA" id="ARBA00004123"/>
    </source>
</evidence>
<protein>
    <submittedName>
        <fullName evidence="6">Modulator of nongenomic actions of the estrogen receptor</fullName>
    </submittedName>
</protein>
<dbReference type="PANTHER" id="PTHR34105:SF1">
    <property type="entry name" value="PROLINE-, GLUTAMIC ACID- AND LEUCINE-RICH PROTEIN 1"/>
    <property type="match status" value="1"/>
</dbReference>
<dbReference type="AlphaFoldDB" id="A0A0P5ZPZ6"/>
<name>A0A0P5ZPZ6_9CRUS</name>
<evidence type="ECO:0000313" key="6">
    <source>
        <dbReference type="EMBL" id="KZS16519.1"/>
    </source>
</evidence>
<evidence type="ECO:0000256" key="2">
    <source>
        <dbReference type="ARBA" id="ARBA00010511"/>
    </source>
</evidence>
<dbReference type="EMBL" id="LRGB01000704">
    <property type="protein sequence ID" value="KZS16519.1"/>
    <property type="molecule type" value="Genomic_DNA"/>
</dbReference>
<feature type="region of interest" description="Disordered" evidence="4">
    <location>
        <begin position="681"/>
        <end position="719"/>
    </location>
</feature>
<evidence type="ECO:0000259" key="5">
    <source>
        <dbReference type="Pfam" id="PF08167"/>
    </source>
</evidence>
<proteinExistence type="inferred from homology"/>
<dbReference type="Gene3D" id="1.25.10.10">
    <property type="entry name" value="Leucine-rich Repeat Variant"/>
    <property type="match status" value="1"/>
</dbReference>
<feature type="region of interest" description="Disordered" evidence="4">
    <location>
        <begin position="742"/>
        <end position="794"/>
    </location>
</feature>
<comment type="caution">
    <text evidence="6">The sequence shown here is derived from an EMBL/GenBank/DDBJ whole genome shotgun (WGS) entry which is preliminary data.</text>
</comment>
<feature type="compositionally biased region" description="Polar residues" evidence="4">
    <location>
        <begin position="681"/>
        <end position="694"/>
    </location>
</feature>
<dbReference type="OrthoDB" id="20900at2759"/>
<gene>
    <name evidence="6" type="ORF">APZ42_017727</name>
</gene>
<dbReference type="GO" id="GO:0005634">
    <property type="term" value="C:nucleus"/>
    <property type="evidence" value="ECO:0007669"/>
    <property type="project" value="UniProtKB-SubCell"/>
</dbReference>
<dbReference type="InterPro" id="IPR016024">
    <property type="entry name" value="ARM-type_fold"/>
</dbReference>
<evidence type="ECO:0000313" key="7">
    <source>
        <dbReference type="Proteomes" id="UP000076858"/>
    </source>
</evidence>